<keyword evidence="3" id="KW-1185">Reference proteome</keyword>
<gene>
    <name evidence="2" type="ORF">GRX66_05310</name>
</gene>
<dbReference type="InterPro" id="IPR004360">
    <property type="entry name" value="Glyas_Fos-R_dOase_dom"/>
</dbReference>
<dbReference type="PANTHER" id="PTHR36503:SF1">
    <property type="entry name" value="BLR2520 PROTEIN"/>
    <property type="match status" value="1"/>
</dbReference>
<evidence type="ECO:0000313" key="3">
    <source>
        <dbReference type="Proteomes" id="UP000471521"/>
    </source>
</evidence>
<accession>A0A6B0SE89</accession>
<dbReference type="Gene3D" id="3.10.180.10">
    <property type="entry name" value="2,3-Dihydroxybiphenyl 1,2-Dioxygenase, domain 1"/>
    <property type="match status" value="1"/>
</dbReference>
<sequence length="131" mass="14350">MDGSSITHVRLLVEAYAACFRFYRDCLGFEPTFGDADSGYADFDTGDVTLALFASEEMDAALDETPPSGVGRDRVCVVLRVADVDETAAELRRNDVELVAVPTDHPEWGIRTVHVRDPDGTLIECNEPLEA</sequence>
<dbReference type="RefSeq" id="WP_159525606.1">
    <property type="nucleotide sequence ID" value="NZ_WUUU01000025.1"/>
</dbReference>
<organism evidence="2 3">
    <name type="scientific">Halobacterium bonnevillei</name>
    <dbReference type="NCBI Taxonomy" id="2692200"/>
    <lineage>
        <taxon>Archaea</taxon>
        <taxon>Methanobacteriati</taxon>
        <taxon>Methanobacteriota</taxon>
        <taxon>Stenosarchaea group</taxon>
        <taxon>Halobacteria</taxon>
        <taxon>Halobacteriales</taxon>
        <taxon>Halobacteriaceae</taxon>
        <taxon>Halobacterium</taxon>
    </lineage>
</organism>
<protein>
    <submittedName>
        <fullName evidence="2">VOC family protein</fullName>
    </submittedName>
</protein>
<reference evidence="2 3" key="1">
    <citation type="submission" date="2019-12" db="EMBL/GenBank/DDBJ databases">
        <title>Isolation and characterization of three novel carbon monoxide-oxidizing members of Halobacteria from salione crusts and soils.</title>
        <authorList>
            <person name="Myers M.R."/>
            <person name="King G.M."/>
        </authorList>
    </citation>
    <scope>NUCLEOTIDE SEQUENCE [LARGE SCALE GENOMIC DNA]</scope>
    <source>
        <strain evidence="2 3">PCN9</strain>
    </source>
</reference>
<evidence type="ECO:0000259" key="1">
    <source>
        <dbReference type="PROSITE" id="PS51819"/>
    </source>
</evidence>
<dbReference type="SUPFAM" id="SSF54593">
    <property type="entry name" value="Glyoxalase/Bleomycin resistance protein/Dihydroxybiphenyl dioxygenase"/>
    <property type="match status" value="1"/>
</dbReference>
<dbReference type="InterPro" id="IPR029068">
    <property type="entry name" value="Glyas_Bleomycin-R_OHBP_Dase"/>
</dbReference>
<dbReference type="OrthoDB" id="6111at2157"/>
<dbReference type="InterPro" id="IPR037523">
    <property type="entry name" value="VOC_core"/>
</dbReference>
<dbReference type="PROSITE" id="PS51819">
    <property type="entry name" value="VOC"/>
    <property type="match status" value="1"/>
</dbReference>
<dbReference type="PANTHER" id="PTHR36503">
    <property type="entry name" value="BLR2520 PROTEIN"/>
    <property type="match status" value="1"/>
</dbReference>
<dbReference type="Pfam" id="PF00903">
    <property type="entry name" value="Glyoxalase"/>
    <property type="match status" value="1"/>
</dbReference>
<dbReference type="EMBL" id="WUUU01000025">
    <property type="protein sequence ID" value="MXR20045.1"/>
    <property type="molecule type" value="Genomic_DNA"/>
</dbReference>
<evidence type="ECO:0000313" key="2">
    <source>
        <dbReference type="EMBL" id="MXR20045.1"/>
    </source>
</evidence>
<proteinExistence type="predicted"/>
<comment type="caution">
    <text evidence="2">The sequence shown here is derived from an EMBL/GenBank/DDBJ whole genome shotgun (WGS) entry which is preliminary data.</text>
</comment>
<feature type="domain" description="VOC" evidence="1">
    <location>
        <begin position="5"/>
        <end position="128"/>
    </location>
</feature>
<name>A0A6B0SE89_9EURY</name>
<dbReference type="Proteomes" id="UP000471521">
    <property type="component" value="Unassembled WGS sequence"/>
</dbReference>
<dbReference type="AlphaFoldDB" id="A0A6B0SE89"/>